<dbReference type="Proteomes" id="UP001157006">
    <property type="component" value="Chromosome 6"/>
</dbReference>
<dbReference type="EMBL" id="OX451741">
    <property type="protein sequence ID" value="CAI8618375.1"/>
    <property type="molecule type" value="Genomic_DNA"/>
</dbReference>
<dbReference type="InterPro" id="IPR036875">
    <property type="entry name" value="Znf_CCHC_sf"/>
</dbReference>
<gene>
    <name evidence="1" type="ORF">VFH_VI119840</name>
</gene>
<dbReference type="GO" id="GO:0003676">
    <property type="term" value="F:nucleic acid binding"/>
    <property type="evidence" value="ECO:0007669"/>
    <property type="project" value="InterPro"/>
</dbReference>
<accession>A0AAV1BAF9</accession>
<evidence type="ECO:0000313" key="1">
    <source>
        <dbReference type="EMBL" id="CAI8618375.1"/>
    </source>
</evidence>
<proteinExistence type="predicted"/>
<dbReference type="AlphaFoldDB" id="A0AAV1BAF9"/>
<dbReference type="SUPFAM" id="SSF57756">
    <property type="entry name" value="Retrovirus zinc finger-like domains"/>
    <property type="match status" value="1"/>
</dbReference>
<evidence type="ECO:0000313" key="2">
    <source>
        <dbReference type="Proteomes" id="UP001157006"/>
    </source>
</evidence>
<organism evidence="1 2">
    <name type="scientific">Vicia faba</name>
    <name type="common">Broad bean</name>
    <name type="synonym">Faba vulgaris</name>
    <dbReference type="NCBI Taxonomy" id="3906"/>
    <lineage>
        <taxon>Eukaryota</taxon>
        <taxon>Viridiplantae</taxon>
        <taxon>Streptophyta</taxon>
        <taxon>Embryophyta</taxon>
        <taxon>Tracheophyta</taxon>
        <taxon>Spermatophyta</taxon>
        <taxon>Magnoliopsida</taxon>
        <taxon>eudicotyledons</taxon>
        <taxon>Gunneridae</taxon>
        <taxon>Pentapetalae</taxon>
        <taxon>rosids</taxon>
        <taxon>fabids</taxon>
        <taxon>Fabales</taxon>
        <taxon>Fabaceae</taxon>
        <taxon>Papilionoideae</taxon>
        <taxon>50 kb inversion clade</taxon>
        <taxon>NPAAA clade</taxon>
        <taxon>Hologalegina</taxon>
        <taxon>IRL clade</taxon>
        <taxon>Fabeae</taxon>
        <taxon>Vicia</taxon>
    </lineage>
</organism>
<dbReference type="GO" id="GO:0008270">
    <property type="term" value="F:zinc ion binding"/>
    <property type="evidence" value="ECO:0007669"/>
    <property type="project" value="InterPro"/>
</dbReference>
<reference evidence="1 2" key="1">
    <citation type="submission" date="2023-01" db="EMBL/GenBank/DDBJ databases">
        <authorList>
            <person name="Kreplak J."/>
        </authorList>
    </citation>
    <scope>NUCLEOTIDE SEQUENCE [LARGE SCALE GENOMIC DNA]</scope>
</reference>
<protein>
    <recommendedName>
        <fullName evidence="3">CCHC-type domain-containing protein</fullName>
    </recommendedName>
</protein>
<evidence type="ECO:0008006" key="3">
    <source>
        <dbReference type="Google" id="ProtNLM"/>
    </source>
</evidence>
<sequence length="142" mass="16114">MSNLWDYLALMESTELKVVKAYTDQREEQHLAEEIRLKSHTNLIPDKGVLSTPQFFFASPFHKGKFQGRVYLGIHDCAFCKKKGHRKAQCPKVLKDPHSRRMIGTCRRQEGLYVVDELKVSDTAASCSTSTTNLSSSLHLIS</sequence>
<name>A0AAV1BAF9_VICFA</name>
<keyword evidence="2" id="KW-1185">Reference proteome</keyword>